<keyword evidence="7" id="KW-1185">Reference proteome</keyword>
<feature type="domain" description="HTH tetR-type" evidence="5">
    <location>
        <begin position="15"/>
        <end position="75"/>
    </location>
</feature>
<evidence type="ECO:0000256" key="4">
    <source>
        <dbReference type="PROSITE-ProRule" id="PRU00335"/>
    </source>
</evidence>
<keyword evidence="1" id="KW-0805">Transcription regulation</keyword>
<reference evidence="6 7" key="1">
    <citation type="submission" date="2019-01" db="EMBL/GenBank/DDBJ databases">
        <title>Leucobacter muris sp. nov. isolated from the nose of a laboratory mouse.</title>
        <authorList>
            <person name="Benga L."/>
            <person name="Sproeer C."/>
            <person name="Schumann P."/>
            <person name="Verbarg S."/>
            <person name="Bunk B."/>
            <person name="Engelhardt E."/>
            <person name="Benten P.M."/>
            <person name="Sager M."/>
        </authorList>
    </citation>
    <scope>NUCLEOTIDE SEQUENCE [LARGE SCALE GENOMIC DNA]</scope>
    <source>
        <strain evidence="6 7">DSM 101948</strain>
    </source>
</reference>
<protein>
    <submittedName>
        <fullName evidence="6">TetR/AcrR family transcriptional regulator</fullName>
    </submittedName>
</protein>
<dbReference type="PROSITE" id="PS50977">
    <property type="entry name" value="HTH_TETR_2"/>
    <property type="match status" value="1"/>
</dbReference>
<dbReference type="InterPro" id="IPR009057">
    <property type="entry name" value="Homeodomain-like_sf"/>
</dbReference>
<keyword evidence="3" id="KW-0804">Transcription</keyword>
<dbReference type="PANTHER" id="PTHR30055">
    <property type="entry name" value="HTH-TYPE TRANSCRIPTIONAL REGULATOR RUTR"/>
    <property type="match status" value="1"/>
</dbReference>
<gene>
    <name evidence="6" type="ORF">Leucomu_04980</name>
</gene>
<evidence type="ECO:0000313" key="6">
    <source>
        <dbReference type="EMBL" id="QAB17358.1"/>
    </source>
</evidence>
<organism evidence="6 7">
    <name type="scientific">Leucobacter muris</name>
    <dbReference type="NCBI Taxonomy" id="1935379"/>
    <lineage>
        <taxon>Bacteria</taxon>
        <taxon>Bacillati</taxon>
        <taxon>Actinomycetota</taxon>
        <taxon>Actinomycetes</taxon>
        <taxon>Micrococcales</taxon>
        <taxon>Microbacteriaceae</taxon>
        <taxon>Leucobacter</taxon>
    </lineage>
</organism>
<evidence type="ECO:0000259" key="5">
    <source>
        <dbReference type="PROSITE" id="PS50977"/>
    </source>
</evidence>
<dbReference type="InterPro" id="IPR036271">
    <property type="entry name" value="Tet_transcr_reg_TetR-rel_C_sf"/>
</dbReference>
<keyword evidence="2 4" id="KW-0238">DNA-binding</keyword>
<dbReference type="SUPFAM" id="SSF48498">
    <property type="entry name" value="Tetracyclin repressor-like, C-terminal domain"/>
    <property type="match status" value="1"/>
</dbReference>
<dbReference type="PANTHER" id="PTHR30055:SF234">
    <property type="entry name" value="HTH-TYPE TRANSCRIPTIONAL REGULATOR BETI"/>
    <property type="match status" value="1"/>
</dbReference>
<dbReference type="Proteomes" id="UP000285768">
    <property type="component" value="Chromosome"/>
</dbReference>
<dbReference type="Gene3D" id="1.10.357.10">
    <property type="entry name" value="Tetracycline Repressor, domain 2"/>
    <property type="match status" value="1"/>
</dbReference>
<name>A0ABX5QEC1_9MICO</name>
<dbReference type="SUPFAM" id="SSF46689">
    <property type="entry name" value="Homeodomain-like"/>
    <property type="match status" value="1"/>
</dbReference>
<feature type="DNA-binding region" description="H-T-H motif" evidence="4">
    <location>
        <begin position="38"/>
        <end position="57"/>
    </location>
</feature>
<evidence type="ECO:0000313" key="7">
    <source>
        <dbReference type="Proteomes" id="UP000285768"/>
    </source>
</evidence>
<sequence length="209" mass="23235">MVSSEGPSRVRKQPEERRAEIIAEAARIALEDGLERITLRAVADALGVRPGLISHYFPAAEDLVIAAFLVAVTGERERLQSGEGDPFERMAVFVRRVQFESVDLSRLWLNARHLARFTPALADAIEEQEALDRDRLMSLIEEGRDAGAFRVEDPLEACVRIFMAVDGLGAYANNVGDFEPESYVHFVADVCEWALGIEPGRLRERVLGS</sequence>
<dbReference type="InterPro" id="IPR050109">
    <property type="entry name" value="HTH-type_TetR-like_transc_reg"/>
</dbReference>
<evidence type="ECO:0000256" key="1">
    <source>
        <dbReference type="ARBA" id="ARBA00023015"/>
    </source>
</evidence>
<dbReference type="EMBL" id="CP035037">
    <property type="protein sequence ID" value="QAB17358.1"/>
    <property type="molecule type" value="Genomic_DNA"/>
</dbReference>
<dbReference type="InterPro" id="IPR001647">
    <property type="entry name" value="HTH_TetR"/>
</dbReference>
<dbReference type="RefSeq" id="WP_017885143.1">
    <property type="nucleotide sequence ID" value="NZ_CP035037.1"/>
</dbReference>
<evidence type="ECO:0000256" key="2">
    <source>
        <dbReference type="ARBA" id="ARBA00023125"/>
    </source>
</evidence>
<evidence type="ECO:0000256" key="3">
    <source>
        <dbReference type="ARBA" id="ARBA00023163"/>
    </source>
</evidence>
<accession>A0ABX5QEC1</accession>
<proteinExistence type="predicted"/>
<dbReference type="Pfam" id="PF00440">
    <property type="entry name" value="TetR_N"/>
    <property type="match status" value="1"/>
</dbReference>